<gene>
    <name evidence="2" type="ORF">COCNU_02G009640</name>
</gene>
<evidence type="ECO:0000256" key="1">
    <source>
        <dbReference type="SAM" id="MobiDB-lite"/>
    </source>
</evidence>
<sequence length="170" mass="17786">MAEEVPQGSGSNEEEGEETGPSSKEGDDNYQGWLQLGIGSRPSGGSRLDDDAPIDPTNSTDSSRGEAVELNLFSHRSSSGPSRPPFPVPSAPTMVPLFPEVAVGHRSAGAMASSSSRPLPTLTSYNWGQFMCSSASLGLPVETGGAMRVVSPPARQHTGVWFSLQAAQNQ</sequence>
<dbReference type="EMBL" id="CM017873">
    <property type="protein sequence ID" value="KAG1330996.1"/>
    <property type="molecule type" value="Genomic_DNA"/>
</dbReference>
<dbReference type="InterPro" id="IPR044171">
    <property type="entry name" value="LAX2-like"/>
</dbReference>
<organism evidence="2 3">
    <name type="scientific">Cocos nucifera</name>
    <name type="common">Coconut palm</name>
    <dbReference type="NCBI Taxonomy" id="13894"/>
    <lineage>
        <taxon>Eukaryota</taxon>
        <taxon>Viridiplantae</taxon>
        <taxon>Streptophyta</taxon>
        <taxon>Embryophyta</taxon>
        <taxon>Tracheophyta</taxon>
        <taxon>Spermatophyta</taxon>
        <taxon>Magnoliopsida</taxon>
        <taxon>Liliopsida</taxon>
        <taxon>Arecaceae</taxon>
        <taxon>Arecoideae</taxon>
        <taxon>Cocoseae</taxon>
        <taxon>Attaleinae</taxon>
        <taxon>Cocos</taxon>
    </lineage>
</organism>
<reference evidence="2" key="2">
    <citation type="submission" date="2019-07" db="EMBL/GenBank/DDBJ databases">
        <authorList>
            <person name="Yang Y."/>
            <person name="Bocs S."/>
            <person name="Baudouin L."/>
        </authorList>
    </citation>
    <scope>NUCLEOTIDE SEQUENCE</scope>
    <source>
        <tissue evidence="2">Spear leaf of Hainan Tall coconut</tissue>
    </source>
</reference>
<name>A0A8K0MWT9_COCNU</name>
<evidence type="ECO:0000313" key="2">
    <source>
        <dbReference type="EMBL" id="KAG1330996.1"/>
    </source>
</evidence>
<dbReference type="OrthoDB" id="1932457at2759"/>
<protein>
    <submittedName>
        <fullName evidence="2">Uncharacterized protein</fullName>
    </submittedName>
</protein>
<comment type="caution">
    <text evidence="2">The sequence shown here is derived from an EMBL/GenBank/DDBJ whole genome shotgun (WGS) entry which is preliminary data.</text>
</comment>
<dbReference type="Proteomes" id="UP000797356">
    <property type="component" value="Chromosome 2"/>
</dbReference>
<reference evidence="2" key="1">
    <citation type="journal article" date="2017" name="Gigascience">
        <title>The genome draft of coconut (Cocos nucifera).</title>
        <authorList>
            <person name="Xiao Y."/>
            <person name="Xu P."/>
            <person name="Fan H."/>
            <person name="Baudouin L."/>
            <person name="Xia W."/>
            <person name="Bocs S."/>
            <person name="Xu J."/>
            <person name="Li Q."/>
            <person name="Guo A."/>
            <person name="Zhou L."/>
            <person name="Li J."/>
            <person name="Wu Y."/>
            <person name="Ma Z."/>
            <person name="Armero A."/>
            <person name="Issali A.E."/>
            <person name="Liu N."/>
            <person name="Peng M."/>
            <person name="Yang Y."/>
        </authorList>
    </citation>
    <scope>NUCLEOTIDE SEQUENCE</scope>
    <source>
        <tissue evidence="2">Spear leaf of Hainan Tall coconut</tissue>
    </source>
</reference>
<feature type="region of interest" description="Disordered" evidence="1">
    <location>
        <begin position="1"/>
        <end position="89"/>
    </location>
</feature>
<dbReference type="PANTHER" id="PTHR47290:SF4">
    <property type="entry name" value="RING FINGER PROTEIN"/>
    <property type="match status" value="1"/>
</dbReference>
<accession>A0A8K0MWT9</accession>
<proteinExistence type="predicted"/>
<evidence type="ECO:0000313" key="3">
    <source>
        <dbReference type="Proteomes" id="UP000797356"/>
    </source>
</evidence>
<dbReference type="PANTHER" id="PTHR47290">
    <property type="entry name" value="RING FINGER PROTEIN"/>
    <property type="match status" value="1"/>
</dbReference>
<dbReference type="AlphaFoldDB" id="A0A8K0MWT9"/>
<keyword evidence="3" id="KW-1185">Reference proteome</keyword>